<reference evidence="6 7" key="1">
    <citation type="submission" date="2024-09" db="EMBL/GenBank/DDBJ databases">
        <authorList>
            <person name="Sun Q."/>
            <person name="Mori K."/>
        </authorList>
    </citation>
    <scope>NUCLEOTIDE SEQUENCE [LARGE SCALE GENOMIC DNA]</scope>
    <source>
        <strain evidence="6 7">JCM 1334</strain>
    </source>
</reference>
<evidence type="ECO:0000313" key="6">
    <source>
        <dbReference type="EMBL" id="MFB9821890.1"/>
    </source>
</evidence>
<name>A0ABV5Y614_ARTRM</name>
<comment type="caution">
    <text evidence="6">The sequence shown here is derived from an EMBL/GenBank/DDBJ whole genome shotgun (WGS) entry which is preliminary data.</text>
</comment>
<dbReference type="Pfam" id="PF02633">
    <property type="entry name" value="Creatininase"/>
    <property type="match status" value="1"/>
</dbReference>
<evidence type="ECO:0000256" key="4">
    <source>
        <dbReference type="ARBA" id="ARBA00022833"/>
    </source>
</evidence>
<evidence type="ECO:0000256" key="5">
    <source>
        <dbReference type="ARBA" id="ARBA00024029"/>
    </source>
</evidence>
<keyword evidence="3" id="KW-0378">Hydrolase</keyword>
<dbReference type="PANTHER" id="PTHR35005">
    <property type="entry name" value="3-DEHYDRO-SCYLLO-INOSOSE HYDROLASE"/>
    <property type="match status" value="1"/>
</dbReference>
<evidence type="ECO:0000313" key="7">
    <source>
        <dbReference type="Proteomes" id="UP001589702"/>
    </source>
</evidence>
<dbReference type="InterPro" id="IPR024087">
    <property type="entry name" value="Creatininase-like_sf"/>
</dbReference>
<evidence type="ECO:0000256" key="1">
    <source>
        <dbReference type="ARBA" id="ARBA00001947"/>
    </source>
</evidence>
<keyword evidence="7" id="KW-1185">Reference proteome</keyword>
<dbReference type="SUPFAM" id="SSF102215">
    <property type="entry name" value="Creatininase"/>
    <property type="match status" value="1"/>
</dbReference>
<dbReference type="Gene3D" id="3.40.50.10310">
    <property type="entry name" value="Creatininase"/>
    <property type="match status" value="1"/>
</dbReference>
<dbReference type="EMBL" id="JBHMBC010000039">
    <property type="protein sequence ID" value="MFB9821890.1"/>
    <property type="molecule type" value="Genomic_DNA"/>
</dbReference>
<keyword evidence="2" id="KW-0479">Metal-binding</keyword>
<proteinExistence type="inferred from homology"/>
<dbReference type="InterPro" id="IPR003785">
    <property type="entry name" value="Creatininase/forma_Hydrolase"/>
</dbReference>
<dbReference type="RefSeq" id="WP_234750504.1">
    <property type="nucleotide sequence ID" value="NZ_BAAAWN010000001.1"/>
</dbReference>
<dbReference type="PANTHER" id="PTHR35005:SF1">
    <property type="entry name" value="2-AMINO-5-FORMYLAMINO-6-RIBOSYLAMINOPYRIMIDIN-4(3H)-ONE 5'-MONOPHOSPHATE DEFORMYLASE"/>
    <property type="match status" value="1"/>
</dbReference>
<keyword evidence="4" id="KW-0862">Zinc</keyword>
<sequence length="260" mass="27378">MTRNLAELSGPAAASILSPSSVIVVPTGAIEHHGPHLPLITDYLLADSVGNAAVERAAAAGVDVWILPTLAYTKSDEHAWAPGTVWLSWDAMMKTVIDIGRSVASTPARTLVFLNGHGGNVALLQVALREIRRRFGLNTFLMGVRASADGVEPPEEECGLGIHGGHSETSLIMHIRPDLVDTSLAERNVPAHIANSQYIGFHSKPVSFGWLSNDFGPIGVVGDPRWANAADGAALFEAAVAQAAAALDEISRFRPAGDDA</sequence>
<comment type="similarity">
    <text evidence="5">Belongs to the creatininase superfamily.</text>
</comment>
<dbReference type="Proteomes" id="UP001589702">
    <property type="component" value="Unassembled WGS sequence"/>
</dbReference>
<evidence type="ECO:0000256" key="3">
    <source>
        <dbReference type="ARBA" id="ARBA00022801"/>
    </source>
</evidence>
<evidence type="ECO:0000256" key="2">
    <source>
        <dbReference type="ARBA" id="ARBA00022723"/>
    </source>
</evidence>
<organism evidence="6 7">
    <name type="scientific">Arthrobacter ramosus</name>
    <dbReference type="NCBI Taxonomy" id="1672"/>
    <lineage>
        <taxon>Bacteria</taxon>
        <taxon>Bacillati</taxon>
        <taxon>Actinomycetota</taxon>
        <taxon>Actinomycetes</taxon>
        <taxon>Micrococcales</taxon>
        <taxon>Micrococcaceae</taxon>
        <taxon>Arthrobacter</taxon>
    </lineage>
</organism>
<gene>
    <name evidence="6" type="ORF">ACFFP1_20640</name>
</gene>
<protein>
    <submittedName>
        <fullName evidence="6">Creatininase family protein</fullName>
    </submittedName>
</protein>
<accession>A0ABV5Y614</accession>
<comment type="cofactor">
    <cofactor evidence="1">
        <name>Zn(2+)</name>
        <dbReference type="ChEBI" id="CHEBI:29105"/>
    </cofactor>
</comment>